<feature type="compositionally biased region" description="Pro residues" evidence="4">
    <location>
        <begin position="1020"/>
        <end position="1030"/>
    </location>
</feature>
<evidence type="ECO:0000259" key="5">
    <source>
        <dbReference type="Pfam" id="PF17034"/>
    </source>
</evidence>
<feature type="compositionally biased region" description="Low complexity" evidence="4">
    <location>
        <begin position="1031"/>
        <end position="1045"/>
    </location>
</feature>
<evidence type="ECO:0000256" key="2">
    <source>
        <dbReference type="ARBA" id="ARBA00022574"/>
    </source>
</evidence>
<dbReference type="VEuPathDB" id="FungiDB:NCU00091"/>
<dbReference type="OrthoDB" id="341486at2759"/>
<dbReference type="PANTHER" id="PTHR16453">
    <property type="entry name" value="WD40 DOMAIN-CONTAINING PROTEIN MIO FAMILY MEMBER"/>
    <property type="match status" value="1"/>
</dbReference>
<name>U9W8A1_NEUCR</name>
<dbReference type="InterPro" id="IPR037593">
    <property type="entry name" value="MIOS/Sea4"/>
</dbReference>
<dbReference type="EMBL" id="CM002238">
    <property type="protein sequence ID" value="ESA43260.1"/>
    <property type="molecule type" value="Genomic_DNA"/>
</dbReference>
<dbReference type="InParanoid" id="U9W8A1"/>
<keyword evidence="3" id="KW-0677">Repeat</keyword>
<sequence>MDRPEPGLIRWSPNAGRDLFLHINLQHHVVQLHEPTGFARKGKFESRTLGKYDELPPLTTFDWSPSVPGLVAVGTSTGVVNILRVDDNSNAVLDLNLKMSRTCQAVAFSTAGKLAVALDRVRSDNCLYIWDVNRLSTMDTNAHGFSSVVPFTDPIDRLEPSVSVSSVRFFEDNPNVLVAGIKGQGLRIHDLREQSHSSVVHFPTKCCNNLAIDYADQNYFASSALDQPGVMVWDRRATHRQVARPSYNEAVKDDDLPWGGALRLEKAVRVLTQDPAQDTNTSYIRSIRFCRDKPGMLGVLSRAGQLRILDTRHEYVEPSDQFEHSPELLEVARSYEMDPFYLDNTRHKHEKIVSFDWITMPSPIAQARMLVLRKNGNFDVLEKPSFTSEYPFKLIPWQAPHRGLEGKEPPEDPSYPWLPGEQKTHSVLERISYHQTMDFEIPQTQEILGPFLTEKALANKQLFGPDKANLTAVVEDAMQSDVYTDLIGPDGFNRISDLKFPEGYSTTAPIAEKLAALRMTVGGRSPNGLNTRGEPLGQLERHENLLMKLMDRSNFPREAQVILDHTMIFRAKEGYLFNYRRNQQIVADDPWLQDMWAWITGADEAASDGGMMSHPLDLSYMGVYTLWTNDLGSKPQARLSDHSHAPDQAGWERCLNAINKKLGLPKFDGVDTKRPHHREMCLEMCKWGRNYDADLIDGQSISSLSKDASVWHTMAAAQALFRGDTRGAVQVLKQASTDHPELLFVSLALQLVGNVTQEGDRMNKNNAVKEALDFDERVASKTDPYLRAISSIIATGDWLTIANQRSLPLRDRVYVAVRYLPDDALTVWLRAETEAAMEAGNIEGIVLTGITDPLVDILSRYVSKFGDFQTATLALSICSPRFIDDVRAAAFRTAYRAYLQRHHAFFLRAKFDVESTKRSKHQGRPTLRPPGRQIALRCVYCDASTSLHTHNNSSSNNSNPSGHLPGNASPSIPSFMVQHAAAQQAQAQAQATAAAAAAAQQQPTSGTSGSGGGGVTTPNIPIPPPPPPPDALQLPPAAAAAQSSKNPFTEKMVQAGISCPNCKRHLPRCVVCLEIVGMPRSDLSGSGGTEGTGTMGRGGPGGSGTAAGGGYGGGAGIQAGGTMGSLHHGGDDLHHQMSAVDMTNKMAARFPTFCLQCEHVLHLDHAREWFARHQECPVPECRCKCNFRANPELRYR</sequence>
<dbReference type="KEGG" id="ncr:NCU00091"/>
<feature type="region of interest" description="Disordered" evidence="4">
    <location>
        <begin position="949"/>
        <end position="972"/>
    </location>
</feature>
<keyword evidence="2" id="KW-0853">WD repeat</keyword>
<feature type="compositionally biased region" description="Low complexity" evidence="4">
    <location>
        <begin position="996"/>
        <end position="1007"/>
    </location>
</feature>
<feature type="domain" description="GATOR2 complex protein MIO zinc-ribbon like" evidence="5">
    <location>
        <begin position="1139"/>
        <end position="1186"/>
    </location>
</feature>
<dbReference type="RefSeq" id="XP_011393747.1">
    <property type="nucleotide sequence ID" value="XM_011395445.1"/>
</dbReference>
<dbReference type="InterPro" id="IPR015943">
    <property type="entry name" value="WD40/YVTN_repeat-like_dom_sf"/>
</dbReference>
<dbReference type="SUPFAM" id="SSF50978">
    <property type="entry name" value="WD40 repeat-like"/>
    <property type="match status" value="1"/>
</dbReference>
<evidence type="ECO:0000256" key="1">
    <source>
        <dbReference type="ARBA" id="ARBA00009713"/>
    </source>
</evidence>
<feature type="compositionally biased region" description="Gly residues" evidence="4">
    <location>
        <begin position="1085"/>
        <end position="1109"/>
    </location>
</feature>
<dbReference type="GO" id="GO:1904263">
    <property type="term" value="P:positive regulation of TORC1 signaling"/>
    <property type="evidence" value="ECO:0000318"/>
    <property type="project" value="GO_Central"/>
</dbReference>
<dbReference type="InterPro" id="IPR031488">
    <property type="entry name" value="Zn_ribbon_mio"/>
</dbReference>
<dbReference type="AlphaFoldDB" id="U9W8A1"/>
<gene>
    <name evidence="7" type="ORF">NCU00091</name>
</gene>
<dbReference type="PANTHER" id="PTHR16453:SF9">
    <property type="entry name" value="GATOR COMPLEX PROTEIN MIOS"/>
    <property type="match status" value="1"/>
</dbReference>
<evidence type="ECO:0000259" key="6">
    <source>
        <dbReference type="Pfam" id="PF21719"/>
    </source>
</evidence>
<proteinExistence type="inferred from homology"/>
<dbReference type="GeneID" id="3873378"/>
<dbReference type="STRING" id="367110.U9W8A1"/>
<dbReference type="GO" id="GO:0005737">
    <property type="term" value="C:cytoplasm"/>
    <property type="evidence" value="ECO:0000318"/>
    <property type="project" value="GO_Central"/>
</dbReference>
<protein>
    <submittedName>
        <fullName evidence="7">Uncharacterized protein</fullName>
    </submittedName>
</protein>
<feature type="region of interest" description="Disordered" evidence="4">
    <location>
        <begin position="996"/>
        <end position="1045"/>
    </location>
</feature>
<reference evidence="7 8" key="1">
    <citation type="journal article" date="2003" name="Nature">
        <title>The genome sequence of the filamentous fungus Neurospora crassa.</title>
        <authorList>
            <person name="Galagan J.E."/>
            <person name="Calvo S.E."/>
            <person name="Borkovich K.A."/>
            <person name="Selker E.U."/>
            <person name="Read N.D."/>
            <person name="Jaffe D."/>
            <person name="FitzHugh W."/>
            <person name="Ma L.J."/>
            <person name="Smirnov S."/>
            <person name="Purcell S."/>
            <person name="Rehman B."/>
            <person name="Elkins T."/>
            <person name="Engels R."/>
            <person name="Wang S."/>
            <person name="Nielsen C.B."/>
            <person name="Butler J."/>
            <person name="Endrizzi M."/>
            <person name="Qui D."/>
            <person name="Ianakiev P."/>
            <person name="Bell-Pedersen D."/>
            <person name="Nelson M.A."/>
            <person name="Werner-Washburne M."/>
            <person name="Selitrennikoff C.P."/>
            <person name="Kinsey J.A."/>
            <person name="Braun E.L."/>
            <person name="Zelter A."/>
            <person name="Schulte U."/>
            <person name="Kothe G.O."/>
            <person name="Jedd G."/>
            <person name="Mewes W."/>
            <person name="Staben C."/>
            <person name="Marcotte E."/>
            <person name="Greenberg D."/>
            <person name="Roy A."/>
            <person name="Foley K."/>
            <person name="Naylor J."/>
            <person name="Stange-Thomann N."/>
            <person name="Barrett R."/>
            <person name="Gnerre S."/>
            <person name="Kamal M."/>
            <person name="Kamvysselis M."/>
            <person name="Mauceli E."/>
            <person name="Bielke C."/>
            <person name="Rudd S."/>
            <person name="Frishman D."/>
            <person name="Krystofova S."/>
            <person name="Rasmussen C."/>
            <person name="Metzenberg R.L."/>
            <person name="Perkins D.D."/>
            <person name="Kroken S."/>
            <person name="Cogoni C."/>
            <person name="Macino G."/>
            <person name="Catcheside D."/>
            <person name="Li W."/>
            <person name="Pratt R.J."/>
            <person name="Osmani S.A."/>
            <person name="DeSouza C.P."/>
            <person name="Glass L."/>
            <person name="Orbach M.J."/>
            <person name="Berglund J.A."/>
            <person name="Voelker R."/>
            <person name="Yarden O."/>
            <person name="Plamann M."/>
            <person name="Seiler S."/>
            <person name="Dunlap J."/>
            <person name="Radford A."/>
            <person name="Aramayo R."/>
            <person name="Natvig D.O."/>
            <person name="Alex L.A."/>
            <person name="Mannhaupt G."/>
            <person name="Ebbole D.J."/>
            <person name="Freitag M."/>
            <person name="Paulsen I."/>
            <person name="Sachs M.S."/>
            <person name="Lander E.S."/>
            <person name="Nusbaum C."/>
            <person name="Birren B."/>
        </authorList>
    </citation>
    <scope>NUCLEOTIDE SEQUENCE [LARGE SCALE GENOMIC DNA]</scope>
    <source>
        <strain evidence="8">ATCC 24698 / 74-OR23-1A / CBS 708.71 / DSM 1257 / FGSC 987</strain>
    </source>
</reference>
<evidence type="ECO:0000256" key="3">
    <source>
        <dbReference type="ARBA" id="ARBA00022737"/>
    </source>
</evidence>
<dbReference type="Gene3D" id="2.130.10.10">
    <property type="entry name" value="YVTN repeat-like/Quinoprotein amine dehydrogenase"/>
    <property type="match status" value="1"/>
</dbReference>
<comment type="similarity">
    <text evidence="1">Belongs to the WD repeat mio family.</text>
</comment>
<dbReference type="Proteomes" id="UP000001805">
    <property type="component" value="Chromosome 3, Linkage Group III"/>
</dbReference>
<evidence type="ECO:0000313" key="7">
    <source>
        <dbReference type="EMBL" id="ESA43260.1"/>
    </source>
</evidence>
<dbReference type="Pfam" id="PF17034">
    <property type="entry name" value="zinc_ribbon_16"/>
    <property type="match status" value="1"/>
</dbReference>
<organism evidence="7 8">
    <name type="scientific">Neurospora crassa (strain ATCC 24698 / 74-OR23-1A / CBS 708.71 / DSM 1257 / FGSC 987)</name>
    <dbReference type="NCBI Taxonomy" id="367110"/>
    <lineage>
        <taxon>Eukaryota</taxon>
        <taxon>Fungi</taxon>
        <taxon>Dikarya</taxon>
        <taxon>Ascomycota</taxon>
        <taxon>Pezizomycotina</taxon>
        <taxon>Sordariomycetes</taxon>
        <taxon>Sordariomycetidae</taxon>
        <taxon>Sordariales</taxon>
        <taxon>Sordariaceae</taxon>
        <taxon>Neurospora</taxon>
    </lineage>
</organism>
<evidence type="ECO:0000256" key="4">
    <source>
        <dbReference type="SAM" id="MobiDB-lite"/>
    </source>
</evidence>
<evidence type="ECO:0000313" key="8">
    <source>
        <dbReference type="Proteomes" id="UP000001805"/>
    </source>
</evidence>
<keyword evidence="8" id="KW-1185">Reference proteome</keyword>
<dbReference type="InterPro" id="IPR049092">
    <property type="entry name" value="MIOS_a-sol"/>
</dbReference>
<feature type="compositionally biased region" description="Low complexity" evidence="4">
    <location>
        <begin position="949"/>
        <end position="967"/>
    </location>
</feature>
<dbReference type="FunCoup" id="U9W8A1">
    <property type="interactions" value="696"/>
</dbReference>
<dbReference type="InterPro" id="IPR036322">
    <property type="entry name" value="WD40_repeat_dom_sf"/>
</dbReference>
<dbReference type="PaxDb" id="5141-EFNCRP00000000041"/>
<dbReference type="FunFam" id="2.130.10.10:FF:001167">
    <property type="entry name" value="Uncharacterized protein"/>
    <property type="match status" value="1"/>
</dbReference>
<feature type="domain" description="MIOS-like alpha-solenoid" evidence="6">
    <location>
        <begin position="569"/>
        <end position="819"/>
    </location>
</feature>
<accession>U9W8A1</accession>
<dbReference type="Pfam" id="PF21719">
    <property type="entry name" value="MIOS_a-sol"/>
    <property type="match status" value="1"/>
</dbReference>
<feature type="region of interest" description="Disordered" evidence="4">
    <location>
        <begin position="1083"/>
        <end position="1109"/>
    </location>
</feature>